<dbReference type="STRING" id="3880.G7KX84"/>
<dbReference type="Gene3D" id="3.40.1160.10">
    <property type="entry name" value="Acetylglutamate kinase-like"/>
    <property type="match status" value="1"/>
</dbReference>
<dbReference type="GO" id="GO:0009090">
    <property type="term" value="P:homoserine biosynthetic process"/>
    <property type="evidence" value="ECO:0000318"/>
    <property type="project" value="GO_Central"/>
</dbReference>
<dbReference type="GO" id="GO:0004072">
    <property type="term" value="F:aspartate kinase activity"/>
    <property type="evidence" value="ECO:0000318"/>
    <property type="project" value="GO_Central"/>
</dbReference>
<reference evidence="12" key="3">
    <citation type="submission" date="2015-04" db="UniProtKB">
        <authorList>
            <consortium name="EnsemblPlants"/>
        </authorList>
    </citation>
    <scope>IDENTIFICATION</scope>
    <source>
        <strain evidence="12">cv. Jemalong A17</strain>
    </source>
</reference>
<evidence type="ECO:0000256" key="3">
    <source>
        <dbReference type="ARBA" id="ARBA00022697"/>
    </source>
</evidence>
<comment type="pathway">
    <text evidence="8">Amino-acid biosynthesis; L-methionine biosynthesis via de novo pathway; L-homoserine from L-aspartate: step 1/3.</text>
</comment>
<dbReference type="InterPro" id="IPR036393">
    <property type="entry name" value="AceGlu_kinase-like_sf"/>
</dbReference>
<evidence type="ECO:0000256" key="2">
    <source>
        <dbReference type="ARBA" id="ARBA00022679"/>
    </source>
</evidence>
<dbReference type="InterPro" id="IPR001341">
    <property type="entry name" value="Asp_kinase"/>
</dbReference>
<dbReference type="PaxDb" id="3880-AES80708"/>
<dbReference type="EC" id="2.7.2.4" evidence="7"/>
<keyword evidence="2 7" id="KW-0808">Transferase</keyword>
<dbReference type="Pfam" id="PF00696">
    <property type="entry name" value="AA_kinase"/>
    <property type="match status" value="1"/>
</dbReference>
<comment type="pathway">
    <text evidence="8">Amino-acid biosynthesis; L-threonine biosynthesis; L-threonine from L-aspartate: step 1/5.</text>
</comment>
<dbReference type="FunFam" id="1.20.120.1320:FF:000001">
    <property type="entry name" value="Aspartokinase"/>
    <property type="match status" value="1"/>
</dbReference>
<dbReference type="UniPathway" id="UPA00050">
    <property type="reaction ID" value="UER00461"/>
</dbReference>
<dbReference type="InterPro" id="IPR001048">
    <property type="entry name" value="Asp/Glu/Uridylate_kinase"/>
</dbReference>
<dbReference type="InterPro" id="IPR002912">
    <property type="entry name" value="ACT_dom"/>
</dbReference>
<dbReference type="GO" id="GO:0005829">
    <property type="term" value="C:cytosol"/>
    <property type="evidence" value="ECO:0000318"/>
    <property type="project" value="GO_Central"/>
</dbReference>
<dbReference type="Pfam" id="PF22468">
    <property type="entry name" value="ACT_9"/>
    <property type="match status" value="2"/>
</dbReference>
<reference evidence="11" key="5">
    <citation type="journal article" date="2018" name="Nat. Plants">
        <title>Whole-genome landscape of Medicago truncatula symbiotic genes.</title>
        <authorList>
            <person name="Pecrix Y."/>
            <person name="Gamas P."/>
            <person name="Carrere S."/>
        </authorList>
    </citation>
    <scope>NUCLEOTIDE SEQUENCE</scope>
    <source>
        <tissue evidence="11">Leaves</tissue>
    </source>
</reference>
<dbReference type="UniPathway" id="UPA00034">
    <property type="reaction ID" value="UER00015"/>
</dbReference>
<name>G7KX84_MEDTR</name>
<reference evidence="14" key="4">
    <citation type="journal article" date="2018" name="Nat. Plants">
        <title>Whole-genome landscape of Medicago truncatula symbiotic genes.</title>
        <authorList>
            <person name="Pecrix Y."/>
            <person name="Staton S.E."/>
            <person name="Sallet E."/>
            <person name="Lelandais-Briere C."/>
            <person name="Moreau S."/>
            <person name="Carrere S."/>
            <person name="Blein T."/>
            <person name="Jardinaud M.F."/>
            <person name="Latrasse D."/>
            <person name="Zouine M."/>
            <person name="Zahm M."/>
            <person name="Kreplak J."/>
            <person name="Mayjonade B."/>
            <person name="Satge C."/>
            <person name="Perez M."/>
            <person name="Cauet S."/>
            <person name="Marande W."/>
            <person name="Chantry-Darmon C."/>
            <person name="Lopez-Roques C."/>
            <person name="Bouchez O."/>
            <person name="Berard A."/>
            <person name="Debelle F."/>
            <person name="Munos S."/>
            <person name="Bendahmane A."/>
            <person name="Berges H."/>
            <person name="Niebel A."/>
            <person name="Buitink J."/>
            <person name="Frugier F."/>
            <person name="Benhamed M."/>
            <person name="Crespi M."/>
            <person name="Gouzy J."/>
            <person name="Gamas P."/>
        </authorList>
    </citation>
    <scope>NUCLEOTIDE SEQUENCE [LARGE SCALE GENOMIC DNA]</scope>
    <source>
        <strain evidence="14">cv. Jemalong A17</strain>
    </source>
</reference>
<proteinExistence type="inferred from homology"/>
<accession>A0A0C3WAQ7</accession>
<sequence length="557" mass="60951">MATQVGYVKSVFPVATTRKISHCQSSLLPCRIGYTARVSHVPLVKKVSSDAVRISCCSNNARESDFGAEKLEETEKSYSVVMKFGGSSVANAVRMKEIANLILSFPEERPIIVLSAMGKTTNKLLLAGEKAVSCGVTNADSIDELSDIKDLHLRTVEELGVDRDVISKHLEELEQLLKGIAMMKELTPRTQDYLVSFGECMSTRIFAAYLNKIGVKARQYDAFEIGFITTDDFTNADILEATYPAVAKRLHSDWVSDPAIPIVTGFLGKARKSCVRTTLGRGGSDLTATTIGKALGLQEIQVWKDVDGVLTCDPNICPQAQPVPYLTFDEAAELAYFGAQVLHPQSMRPAREGDIPVRVKNSYNPKASGTLITKTRDMSKALLTSIVLKRNVTTLDIVSTRMLGTVGFLAKVFSIFEDLGISIDMVATSEVSISLTLDPSKLWSRELIQQELDYVVEELEKISVVNLLKNRSIISLIGNVQMSSKILEKAFQVLGSLGVNVQMISQGASKVNISLVVNNDEAEQSVRTLHKIFFESGKLSELENESIPENGSVRALS</sequence>
<dbReference type="Gene3D" id="1.20.120.1320">
    <property type="entry name" value="Aspartokinase, catalytic domain"/>
    <property type="match status" value="1"/>
</dbReference>
<dbReference type="Proteomes" id="UP000002051">
    <property type="component" value="Unassembled WGS sequence"/>
</dbReference>
<dbReference type="InterPro" id="IPR041746">
    <property type="entry name" value="AK-LysC-like"/>
</dbReference>
<keyword evidence="5 7" id="KW-0418">Kinase</keyword>
<dbReference type="KEGG" id="mtr:11438559"/>
<evidence type="ECO:0000313" key="13">
    <source>
        <dbReference type="Proteomes" id="UP000002051"/>
    </source>
</evidence>
<dbReference type="EnsemblPlants" id="AES80708">
    <property type="protein sequence ID" value="AES80708"/>
    <property type="gene ID" value="MTR_7g083920"/>
</dbReference>
<dbReference type="Gramene" id="rna41941">
    <property type="protein sequence ID" value="RHN47351.1"/>
    <property type="gene ID" value="gene41941"/>
</dbReference>
<dbReference type="InterPro" id="IPR018042">
    <property type="entry name" value="Aspartate_kinase_CS"/>
</dbReference>
<dbReference type="eggNOG" id="KOG0456">
    <property type="taxonomic scope" value="Eukaryota"/>
</dbReference>
<evidence type="ECO:0000313" key="10">
    <source>
        <dbReference type="EMBL" id="AES80708.2"/>
    </source>
</evidence>
<dbReference type="SUPFAM" id="SSF55021">
    <property type="entry name" value="ACT-like"/>
    <property type="match status" value="2"/>
</dbReference>
<dbReference type="GO" id="GO:0009088">
    <property type="term" value="P:threonine biosynthetic process"/>
    <property type="evidence" value="ECO:0007669"/>
    <property type="project" value="UniProtKB-UniPathway"/>
</dbReference>
<protein>
    <recommendedName>
        <fullName evidence="7">Aspartokinase</fullName>
        <ecNumber evidence="7">2.7.2.4</ecNumber>
    </recommendedName>
</protein>
<dbReference type="SUPFAM" id="SSF53633">
    <property type="entry name" value="Carbamate kinase-like"/>
    <property type="match status" value="1"/>
</dbReference>
<dbReference type="ExpressionAtlas" id="G7KX84">
    <property type="expression patterns" value="differential"/>
</dbReference>
<dbReference type="InterPro" id="IPR042199">
    <property type="entry name" value="AsparK_Bifunc_asparK/hSer_DH"/>
</dbReference>
<dbReference type="PANTHER" id="PTHR21499:SF55">
    <property type="entry name" value="ASPARTOKINASE"/>
    <property type="match status" value="1"/>
</dbReference>
<evidence type="ECO:0000256" key="7">
    <source>
        <dbReference type="RuleBase" id="RU003448"/>
    </source>
</evidence>
<dbReference type="Proteomes" id="UP000265566">
    <property type="component" value="Chromosome 7"/>
</dbReference>
<accession>G7KX84</accession>
<evidence type="ECO:0000256" key="5">
    <source>
        <dbReference type="ARBA" id="ARBA00022777"/>
    </source>
</evidence>
<dbReference type="OrthoDB" id="4323675at2759"/>
<evidence type="ECO:0000256" key="6">
    <source>
        <dbReference type="ARBA" id="ARBA00022840"/>
    </source>
</evidence>
<comment type="pathway">
    <text evidence="8">Amino-acid biosynthesis; L-lysine biosynthesis via DAP pathway; (S)-tetrahydrodipicolinate from L-aspartate: step 1/4.</text>
</comment>
<keyword evidence="8" id="KW-0028">Amino-acid biosynthesis</keyword>
<evidence type="ECO:0000256" key="8">
    <source>
        <dbReference type="RuleBase" id="RU004249"/>
    </source>
</evidence>
<organism evidence="10 13">
    <name type="scientific">Medicago truncatula</name>
    <name type="common">Barrel medic</name>
    <name type="synonym">Medicago tribuloides</name>
    <dbReference type="NCBI Taxonomy" id="3880"/>
    <lineage>
        <taxon>Eukaryota</taxon>
        <taxon>Viridiplantae</taxon>
        <taxon>Streptophyta</taxon>
        <taxon>Embryophyta</taxon>
        <taxon>Tracheophyta</taxon>
        <taxon>Spermatophyta</taxon>
        <taxon>Magnoliopsida</taxon>
        <taxon>eudicotyledons</taxon>
        <taxon>Gunneridae</taxon>
        <taxon>Pentapetalae</taxon>
        <taxon>rosids</taxon>
        <taxon>fabids</taxon>
        <taxon>Fabales</taxon>
        <taxon>Fabaceae</taxon>
        <taxon>Papilionoideae</taxon>
        <taxon>50 kb inversion clade</taxon>
        <taxon>NPAAA clade</taxon>
        <taxon>Hologalegina</taxon>
        <taxon>IRL clade</taxon>
        <taxon>Trifolieae</taxon>
        <taxon>Medicago</taxon>
    </lineage>
</organism>
<evidence type="ECO:0000259" key="9">
    <source>
        <dbReference type="PROSITE" id="PS51671"/>
    </source>
</evidence>
<keyword evidence="13" id="KW-1185">Reference proteome</keyword>
<reference evidence="10 13" key="2">
    <citation type="journal article" date="2014" name="BMC Genomics">
        <title>An improved genome release (version Mt4.0) for the model legume Medicago truncatula.</title>
        <authorList>
            <person name="Tang H."/>
            <person name="Krishnakumar V."/>
            <person name="Bidwell S."/>
            <person name="Rosen B."/>
            <person name="Chan A."/>
            <person name="Zhou S."/>
            <person name="Gentzbittel L."/>
            <person name="Childs K.L."/>
            <person name="Yandell M."/>
            <person name="Gundlach H."/>
            <person name="Mayer K.F."/>
            <person name="Schwartz D.C."/>
            <person name="Town C.D."/>
        </authorList>
    </citation>
    <scope>GENOME REANNOTATION</scope>
    <source>
        <strain evidence="10">A17</strain>
        <strain evidence="12 13">cv. Jemalong A17</strain>
    </source>
</reference>
<dbReference type="FunFam" id="3.30.70.260:FF:000016">
    <property type="entry name" value="Aspartokinase"/>
    <property type="match status" value="1"/>
</dbReference>
<dbReference type="PANTHER" id="PTHR21499">
    <property type="entry name" value="ASPARTATE KINASE"/>
    <property type="match status" value="1"/>
</dbReference>
<dbReference type="AlphaFoldDB" id="G7KX84"/>
<dbReference type="GO" id="GO:0005524">
    <property type="term" value="F:ATP binding"/>
    <property type="evidence" value="ECO:0007669"/>
    <property type="project" value="UniProtKB-KW"/>
</dbReference>
<reference evidence="10 13" key="1">
    <citation type="journal article" date="2011" name="Nature">
        <title>The Medicago genome provides insight into the evolution of rhizobial symbioses.</title>
        <authorList>
            <person name="Young N.D."/>
            <person name="Debelle F."/>
            <person name="Oldroyd G.E."/>
            <person name="Geurts R."/>
            <person name="Cannon S.B."/>
            <person name="Udvardi M.K."/>
            <person name="Benedito V.A."/>
            <person name="Mayer K.F."/>
            <person name="Gouzy J."/>
            <person name="Schoof H."/>
            <person name="Van de Peer Y."/>
            <person name="Proost S."/>
            <person name="Cook D.R."/>
            <person name="Meyers B.C."/>
            <person name="Spannagl M."/>
            <person name="Cheung F."/>
            <person name="De Mita S."/>
            <person name="Krishnakumar V."/>
            <person name="Gundlach H."/>
            <person name="Zhou S."/>
            <person name="Mudge J."/>
            <person name="Bharti A.K."/>
            <person name="Murray J.D."/>
            <person name="Naoumkina M.A."/>
            <person name="Rosen B."/>
            <person name="Silverstein K.A."/>
            <person name="Tang H."/>
            <person name="Rombauts S."/>
            <person name="Zhao P.X."/>
            <person name="Zhou P."/>
            <person name="Barbe V."/>
            <person name="Bardou P."/>
            <person name="Bechner M."/>
            <person name="Bellec A."/>
            <person name="Berger A."/>
            <person name="Berges H."/>
            <person name="Bidwell S."/>
            <person name="Bisseling T."/>
            <person name="Choisne N."/>
            <person name="Couloux A."/>
            <person name="Denny R."/>
            <person name="Deshpande S."/>
            <person name="Dai X."/>
            <person name="Doyle J.J."/>
            <person name="Dudez A.M."/>
            <person name="Farmer A.D."/>
            <person name="Fouteau S."/>
            <person name="Franken C."/>
            <person name="Gibelin C."/>
            <person name="Gish J."/>
            <person name="Goldstein S."/>
            <person name="Gonzalez A.J."/>
            <person name="Green P.J."/>
            <person name="Hallab A."/>
            <person name="Hartog M."/>
            <person name="Hua A."/>
            <person name="Humphray S.J."/>
            <person name="Jeong D.H."/>
            <person name="Jing Y."/>
            <person name="Jocker A."/>
            <person name="Kenton S.M."/>
            <person name="Kim D.J."/>
            <person name="Klee K."/>
            <person name="Lai H."/>
            <person name="Lang C."/>
            <person name="Lin S."/>
            <person name="Macmil S.L."/>
            <person name="Magdelenat G."/>
            <person name="Matthews L."/>
            <person name="McCorrison J."/>
            <person name="Monaghan E.L."/>
            <person name="Mun J.H."/>
            <person name="Najar F.Z."/>
            <person name="Nicholson C."/>
            <person name="Noirot C."/>
            <person name="O'Bleness M."/>
            <person name="Paule C.R."/>
            <person name="Poulain J."/>
            <person name="Prion F."/>
            <person name="Qin B."/>
            <person name="Qu C."/>
            <person name="Retzel E.F."/>
            <person name="Riddle C."/>
            <person name="Sallet E."/>
            <person name="Samain S."/>
            <person name="Samson N."/>
            <person name="Sanders I."/>
            <person name="Saurat O."/>
            <person name="Scarpelli C."/>
            <person name="Schiex T."/>
            <person name="Segurens B."/>
            <person name="Severin A.J."/>
            <person name="Sherrier D.J."/>
            <person name="Shi R."/>
            <person name="Sims S."/>
            <person name="Singer S.R."/>
            <person name="Sinharoy S."/>
            <person name="Sterck L."/>
            <person name="Viollet A."/>
            <person name="Wang B.B."/>
            <person name="Wang K."/>
            <person name="Wang M."/>
            <person name="Wang X."/>
            <person name="Warfsmann J."/>
            <person name="Weissenbach J."/>
            <person name="White D.D."/>
            <person name="White J.D."/>
            <person name="Wiley G.B."/>
            <person name="Wincker P."/>
            <person name="Xing Y."/>
            <person name="Yang L."/>
            <person name="Yao Z."/>
            <person name="Ying F."/>
            <person name="Zhai J."/>
            <person name="Zhou L."/>
            <person name="Zuber A."/>
            <person name="Denarie J."/>
            <person name="Dixon R.A."/>
            <person name="May G.D."/>
            <person name="Schwartz D.C."/>
            <person name="Rogers J."/>
            <person name="Quetier F."/>
            <person name="Town C.D."/>
            <person name="Roe B.A."/>
        </authorList>
    </citation>
    <scope>NUCLEOTIDE SEQUENCE [LARGE SCALE GENOMIC DNA]</scope>
    <source>
        <strain evidence="10">A17</strain>
        <strain evidence="12 13">cv. Jemalong A17</strain>
    </source>
</reference>
<evidence type="ECO:0000313" key="11">
    <source>
        <dbReference type="EMBL" id="RHN47351.1"/>
    </source>
</evidence>
<dbReference type="EMBL" id="PSQE01000007">
    <property type="protein sequence ID" value="RHN47351.1"/>
    <property type="molecule type" value="Genomic_DNA"/>
</dbReference>
<evidence type="ECO:0000313" key="12">
    <source>
        <dbReference type="EnsemblPlants" id="AES80708"/>
    </source>
</evidence>
<dbReference type="PROSITE" id="PS51671">
    <property type="entry name" value="ACT"/>
    <property type="match status" value="1"/>
</dbReference>
<keyword evidence="3" id="KW-0791">Threonine biosynthesis</keyword>
<dbReference type="NCBIfam" id="TIGR00657">
    <property type="entry name" value="asp_kinases"/>
    <property type="match status" value="1"/>
</dbReference>
<dbReference type="CDD" id="cd04244">
    <property type="entry name" value="AAK_AK-LysC-like"/>
    <property type="match status" value="1"/>
</dbReference>
<dbReference type="InterPro" id="IPR045865">
    <property type="entry name" value="ACT-like_dom_sf"/>
</dbReference>
<dbReference type="FunFam" id="3.40.1160.10:FF:000012">
    <property type="entry name" value="Aspartokinase"/>
    <property type="match status" value="1"/>
</dbReference>
<dbReference type="InterPro" id="IPR054352">
    <property type="entry name" value="ACT_Aspartokinase"/>
</dbReference>
<feature type="domain" description="ACT" evidence="9">
    <location>
        <begin position="397"/>
        <end position="475"/>
    </location>
</feature>
<dbReference type="GO" id="GO:0009089">
    <property type="term" value="P:lysine biosynthetic process via diaminopimelate"/>
    <property type="evidence" value="ECO:0007669"/>
    <property type="project" value="UniProtKB-UniPathway"/>
</dbReference>
<evidence type="ECO:0000256" key="4">
    <source>
        <dbReference type="ARBA" id="ARBA00022741"/>
    </source>
</evidence>
<evidence type="ECO:0000313" key="14">
    <source>
        <dbReference type="Proteomes" id="UP000265566"/>
    </source>
</evidence>
<dbReference type="UniPathway" id="UPA00051">
    <property type="reaction ID" value="UER00462"/>
</dbReference>
<keyword evidence="4" id="KW-0547">Nucleotide-binding</keyword>
<keyword evidence="6" id="KW-0067">ATP-binding</keyword>
<dbReference type="Gene3D" id="3.30.70.260">
    <property type="match status" value="2"/>
</dbReference>
<gene>
    <name evidence="12" type="primary">11438559</name>
    <name evidence="10" type="ordered locus">MTR_7g083920</name>
    <name evidence="11" type="ORF">MtrunA17_Chr7g0252051</name>
</gene>
<comment type="similarity">
    <text evidence="1 7">Belongs to the aspartokinase family.</text>
</comment>
<dbReference type="EMBL" id="CM001223">
    <property type="protein sequence ID" value="AES80708.2"/>
    <property type="molecule type" value="Genomic_DNA"/>
</dbReference>
<evidence type="ECO:0000256" key="1">
    <source>
        <dbReference type="ARBA" id="ARBA00010122"/>
    </source>
</evidence>
<comment type="catalytic activity">
    <reaction evidence="7">
        <text>L-aspartate + ATP = 4-phospho-L-aspartate + ADP</text>
        <dbReference type="Rhea" id="RHEA:23776"/>
        <dbReference type="ChEBI" id="CHEBI:29991"/>
        <dbReference type="ChEBI" id="CHEBI:30616"/>
        <dbReference type="ChEBI" id="CHEBI:57535"/>
        <dbReference type="ChEBI" id="CHEBI:456216"/>
        <dbReference type="EC" id="2.7.2.4"/>
    </reaction>
</comment>
<dbReference type="PROSITE" id="PS00324">
    <property type="entry name" value="ASPARTOKINASE"/>
    <property type="match status" value="1"/>
</dbReference>